<dbReference type="Proteomes" id="UP000256645">
    <property type="component" value="Unassembled WGS sequence"/>
</dbReference>
<sequence>MPHSISTEATFTFELLPSDIRESSQIGAQVSLPEDAPILHIDEISEANKDVLRQALFENQVIVIRNQQGIDPTTLPKLAKVFDPAASDIHSAGVKAVSNPKDILSAYKAGRLPRAPQVGIIGSGTFKDYEGIPELDVIHLDHTTFHERPLSQEELDQGYTRPYRWHMDAPLYERYPGEATILHCIKMPKLPDQKLKFPDGKEKTIAAGATAFFSGARAFEMLSDDEKEFALNTTVTYAPQAYEYIRHCKSTEDGLSIPTMGRETALEDLSEWSWDKVAEYPMVWPNPRDATRPHLQFHGCCAYKLTTRNPATGEVAVVDDVAEVRRVCYALQKRIWAAENIYAHRWQEGDLVIFHNKGVMHSITGQLAQYREDEEKKRLLWQCTMGSAEAPKAFRP</sequence>
<dbReference type="AlphaFoldDB" id="A0A3D8S9D4"/>
<dbReference type="SUPFAM" id="SSF51197">
    <property type="entry name" value="Clavaminate synthase-like"/>
    <property type="match status" value="1"/>
</dbReference>
<evidence type="ECO:0000313" key="8">
    <source>
        <dbReference type="EMBL" id="RDW82408.1"/>
    </source>
</evidence>
<dbReference type="Pfam" id="PF02668">
    <property type="entry name" value="TauD"/>
    <property type="match status" value="1"/>
</dbReference>
<dbReference type="Gene3D" id="3.60.130.10">
    <property type="entry name" value="Clavaminate synthase-like"/>
    <property type="match status" value="1"/>
</dbReference>
<dbReference type="InterPro" id="IPR051178">
    <property type="entry name" value="TfdA_dioxygenase"/>
</dbReference>
<protein>
    <submittedName>
        <fullName evidence="8">Alpha-ketoglutarate dependent xanthine dioxygenase-3</fullName>
    </submittedName>
</protein>
<keyword evidence="5" id="KW-0560">Oxidoreductase</keyword>
<feature type="domain" description="TauD/TfdA-like" evidence="7">
    <location>
        <begin position="26"/>
        <end position="384"/>
    </location>
</feature>
<dbReference type="STRING" id="1849047.A0A3D8S9D4"/>
<evidence type="ECO:0000256" key="3">
    <source>
        <dbReference type="ARBA" id="ARBA00022723"/>
    </source>
</evidence>
<dbReference type="GO" id="GO:0046872">
    <property type="term" value="F:metal ion binding"/>
    <property type="evidence" value="ECO:0007669"/>
    <property type="project" value="UniProtKB-KW"/>
</dbReference>
<dbReference type="OrthoDB" id="93019at2759"/>
<evidence type="ECO:0000256" key="6">
    <source>
        <dbReference type="ARBA" id="ARBA00023004"/>
    </source>
</evidence>
<comment type="similarity">
    <text evidence="2">Belongs to the TfdA dioxygenase family.</text>
</comment>
<keyword evidence="9" id="KW-1185">Reference proteome</keyword>
<dbReference type="EMBL" id="PDLM01000003">
    <property type="protein sequence ID" value="RDW82408.1"/>
    <property type="molecule type" value="Genomic_DNA"/>
</dbReference>
<keyword evidence="6" id="KW-0408">Iron</keyword>
<evidence type="ECO:0000256" key="2">
    <source>
        <dbReference type="ARBA" id="ARBA00005896"/>
    </source>
</evidence>
<keyword evidence="3" id="KW-0479">Metal-binding</keyword>
<accession>A0A3D8S9D4</accession>
<evidence type="ECO:0000256" key="5">
    <source>
        <dbReference type="ARBA" id="ARBA00023002"/>
    </source>
</evidence>
<evidence type="ECO:0000256" key="1">
    <source>
        <dbReference type="ARBA" id="ARBA00001954"/>
    </source>
</evidence>
<comment type="caution">
    <text evidence="8">The sequence shown here is derived from an EMBL/GenBank/DDBJ whole genome shotgun (WGS) entry which is preliminary data.</text>
</comment>
<comment type="cofactor">
    <cofactor evidence="1">
        <name>Fe(2+)</name>
        <dbReference type="ChEBI" id="CHEBI:29033"/>
    </cofactor>
</comment>
<reference evidence="8 9" key="1">
    <citation type="journal article" date="2018" name="IMA Fungus">
        <title>IMA Genome-F 9: Draft genome sequence of Annulohypoxylon stygium, Aspergillus mulundensis, Berkeleyomyces basicola (syn. Thielaviopsis basicola), Ceratocystis smalleyi, two Cercospora beticola strains, Coleophoma cylindrospora, Fusarium fracticaudum, Phialophora cf. hyalina, and Morchella septimelata.</title>
        <authorList>
            <person name="Wingfield B.D."/>
            <person name="Bills G.F."/>
            <person name="Dong Y."/>
            <person name="Huang W."/>
            <person name="Nel W.J."/>
            <person name="Swalarsk-Parry B.S."/>
            <person name="Vaghefi N."/>
            <person name="Wilken P.M."/>
            <person name="An Z."/>
            <person name="de Beer Z.W."/>
            <person name="De Vos L."/>
            <person name="Chen L."/>
            <person name="Duong T.A."/>
            <person name="Gao Y."/>
            <person name="Hammerbacher A."/>
            <person name="Kikkert J.R."/>
            <person name="Li Y."/>
            <person name="Li H."/>
            <person name="Li K."/>
            <person name="Li Q."/>
            <person name="Liu X."/>
            <person name="Ma X."/>
            <person name="Naidoo K."/>
            <person name="Pethybridge S.J."/>
            <person name="Sun J."/>
            <person name="Steenkamp E.T."/>
            <person name="van der Nest M.A."/>
            <person name="van Wyk S."/>
            <person name="Wingfield M.J."/>
            <person name="Xiong C."/>
            <person name="Yue Q."/>
            <person name="Zhang X."/>
        </authorList>
    </citation>
    <scope>NUCLEOTIDE SEQUENCE [LARGE SCALE GENOMIC DNA]</scope>
    <source>
        <strain evidence="8 9">BP6252</strain>
    </source>
</reference>
<dbReference type="InterPro" id="IPR042098">
    <property type="entry name" value="TauD-like_sf"/>
</dbReference>
<proteinExistence type="inferred from homology"/>
<keyword evidence="4 8" id="KW-0223">Dioxygenase</keyword>
<organism evidence="8 9">
    <name type="scientific">Coleophoma cylindrospora</name>
    <dbReference type="NCBI Taxonomy" id="1849047"/>
    <lineage>
        <taxon>Eukaryota</taxon>
        <taxon>Fungi</taxon>
        <taxon>Dikarya</taxon>
        <taxon>Ascomycota</taxon>
        <taxon>Pezizomycotina</taxon>
        <taxon>Leotiomycetes</taxon>
        <taxon>Helotiales</taxon>
        <taxon>Dermateaceae</taxon>
        <taxon>Coleophoma</taxon>
    </lineage>
</organism>
<dbReference type="PANTHER" id="PTHR43779">
    <property type="entry name" value="DIOXYGENASE RV0097-RELATED"/>
    <property type="match status" value="1"/>
</dbReference>
<evidence type="ECO:0000259" key="7">
    <source>
        <dbReference type="Pfam" id="PF02668"/>
    </source>
</evidence>
<evidence type="ECO:0000256" key="4">
    <source>
        <dbReference type="ARBA" id="ARBA00022964"/>
    </source>
</evidence>
<dbReference type="InterPro" id="IPR003819">
    <property type="entry name" value="TauD/TfdA-like"/>
</dbReference>
<dbReference type="GO" id="GO:0051213">
    <property type="term" value="F:dioxygenase activity"/>
    <property type="evidence" value="ECO:0007669"/>
    <property type="project" value="UniProtKB-KW"/>
</dbReference>
<dbReference type="PANTHER" id="PTHR43779:SF2">
    <property type="entry name" value="ALPHA-KETOGLUTARATE-DEPENDENT XANTHINE DIOXYGENASE XAN1"/>
    <property type="match status" value="1"/>
</dbReference>
<gene>
    <name evidence="8" type="ORF">BP6252_03520</name>
</gene>
<evidence type="ECO:0000313" key="9">
    <source>
        <dbReference type="Proteomes" id="UP000256645"/>
    </source>
</evidence>
<name>A0A3D8S9D4_9HELO</name>